<sequence>MAKTAPLSWSDIPLELAGLVLRRLPHVDRVRFAAVSPQRRRSPCLHCRCWRSKTAPCIAFLEASRSVSLPVPVTPKLVASGNRLVFSREDECFLRDPFSNATVTLPAPSRIQVVDVDDRDELSSASMDTKHLTVSKVIFCSPNLIAGCVLFEESYRIAV</sequence>
<comment type="caution">
    <text evidence="2">The sequence shown here is derived from an EMBL/GenBank/DDBJ whole genome shotgun (WGS) entry which is preliminary data.</text>
</comment>
<evidence type="ECO:0000259" key="1">
    <source>
        <dbReference type="Pfam" id="PF00646"/>
    </source>
</evidence>
<dbReference type="Gramene" id="TVU24455">
    <property type="protein sequence ID" value="TVU24455"/>
    <property type="gene ID" value="EJB05_26892"/>
</dbReference>
<dbReference type="AlphaFoldDB" id="A0A5J9ULY1"/>
<evidence type="ECO:0000313" key="2">
    <source>
        <dbReference type="EMBL" id="TVU24455.1"/>
    </source>
</evidence>
<feature type="domain" description="F-box" evidence="1">
    <location>
        <begin position="9"/>
        <end position="37"/>
    </location>
</feature>
<dbReference type="PANTHER" id="PTHR33110">
    <property type="entry name" value="F-BOX/KELCH-REPEAT PROTEIN-RELATED"/>
    <property type="match status" value="1"/>
</dbReference>
<keyword evidence="3" id="KW-1185">Reference proteome</keyword>
<proteinExistence type="predicted"/>
<gene>
    <name evidence="2" type="ORF">EJB05_26892</name>
</gene>
<evidence type="ECO:0000313" key="3">
    <source>
        <dbReference type="Proteomes" id="UP000324897"/>
    </source>
</evidence>
<dbReference type="Pfam" id="PF00646">
    <property type="entry name" value="F-box"/>
    <property type="match status" value="1"/>
</dbReference>
<organism evidence="2 3">
    <name type="scientific">Eragrostis curvula</name>
    <name type="common">weeping love grass</name>
    <dbReference type="NCBI Taxonomy" id="38414"/>
    <lineage>
        <taxon>Eukaryota</taxon>
        <taxon>Viridiplantae</taxon>
        <taxon>Streptophyta</taxon>
        <taxon>Embryophyta</taxon>
        <taxon>Tracheophyta</taxon>
        <taxon>Spermatophyta</taxon>
        <taxon>Magnoliopsida</taxon>
        <taxon>Liliopsida</taxon>
        <taxon>Poales</taxon>
        <taxon>Poaceae</taxon>
        <taxon>PACMAD clade</taxon>
        <taxon>Chloridoideae</taxon>
        <taxon>Eragrostideae</taxon>
        <taxon>Eragrostidinae</taxon>
        <taxon>Eragrostis</taxon>
    </lineage>
</organism>
<dbReference type="InterPro" id="IPR001810">
    <property type="entry name" value="F-box_dom"/>
</dbReference>
<dbReference type="OrthoDB" id="696313at2759"/>
<dbReference type="EMBL" id="RWGY01000013">
    <property type="protein sequence ID" value="TVU24455.1"/>
    <property type="molecule type" value="Genomic_DNA"/>
</dbReference>
<accession>A0A5J9ULY1</accession>
<dbReference type="Proteomes" id="UP000324897">
    <property type="component" value="Chromosome 2"/>
</dbReference>
<dbReference type="PANTHER" id="PTHR33110:SF111">
    <property type="entry name" value="DUF295 DOMAIN-CONTAINING PROTEIN"/>
    <property type="match status" value="1"/>
</dbReference>
<feature type="non-terminal residue" evidence="2">
    <location>
        <position position="1"/>
    </location>
</feature>
<protein>
    <recommendedName>
        <fullName evidence="1">F-box domain-containing protein</fullName>
    </recommendedName>
</protein>
<name>A0A5J9ULY1_9POAL</name>
<reference evidence="2 3" key="1">
    <citation type="journal article" date="2019" name="Sci. Rep.">
        <title>A high-quality genome of Eragrostis curvula grass provides insights into Poaceae evolution and supports new strategies to enhance forage quality.</title>
        <authorList>
            <person name="Carballo J."/>
            <person name="Santos B.A.C.M."/>
            <person name="Zappacosta D."/>
            <person name="Garbus I."/>
            <person name="Selva J.P."/>
            <person name="Gallo C.A."/>
            <person name="Diaz A."/>
            <person name="Albertini E."/>
            <person name="Caccamo M."/>
            <person name="Echenique V."/>
        </authorList>
    </citation>
    <scope>NUCLEOTIDE SEQUENCE [LARGE SCALE GENOMIC DNA]</scope>
    <source>
        <strain evidence="3">cv. Victoria</strain>
        <tissue evidence="2">Leaf</tissue>
    </source>
</reference>